<gene>
    <name evidence="7" type="ORF">ADM99_04715</name>
</gene>
<dbReference type="InterPro" id="IPR018392">
    <property type="entry name" value="LysM"/>
</dbReference>
<keyword evidence="3" id="KW-0732">Signal</keyword>
<dbReference type="SUPFAM" id="SSF54106">
    <property type="entry name" value="LysM domain"/>
    <property type="match status" value="1"/>
</dbReference>
<dbReference type="Gene3D" id="2.60.40.10">
    <property type="entry name" value="Immunoglobulins"/>
    <property type="match status" value="1"/>
</dbReference>
<dbReference type="Pfam" id="PF17210">
    <property type="entry name" value="SdrD_B"/>
    <property type="match status" value="1"/>
</dbReference>
<evidence type="ECO:0000313" key="8">
    <source>
        <dbReference type="Proteomes" id="UP000050430"/>
    </source>
</evidence>
<dbReference type="PROSITE" id="PS51782">
    <property type="entry name" value="LYSM"/>
    <property type="match status" value="1"/>
</dbReference>
<evidence type="ECO:0000259" key="6">
    <source>
        <dbReference type="PROSITE" id="PS51782"/>
    </source>
</evidence>
<protein>
    <recommendedName>
        <fullName evidence="6">LysM domain-containing protein</fullName>
    </recommendedName>
</protein>
<evidence type="ECO:0000256" key="2">
    <source>
        <dbReference type="ARBA" id="ARBA00022525"/>
    </source>
</evidence>
<evidence type="ECO:0000313" key="7">
    <source>
        <dbReference type="EMBL" id="KPL73486.1"/>
    </source>
</evidence>
<evidence type="ECO:0000256" key="3">
    <source>
        <dbReference type="ARBA" id="ARBA00022729"/>
    </source>
</evidence>
<accession>A0A0P6WXR6</accession>
<proteinExistence type="predicted"/>
<dbReference type="RefSeq" id="WP_062421957.1">
    <property type="nucleotide sequence ID" value="NZ_BBYA01000009.1"/>
</dbReference>
<keyword evidence="2" id="KW-0964">Secreted</keyword>
<dbReference type="Proteomes" id="UP000050430">
    <property type="component" value="Unassembled WGS sequence"/>
</dbReference>
<keyword evidence="8" id="KW-1185">Reference proteome</keyword>
<comment type="caution">
    <text evidence="7">The sequence shown here is derived from an EMBL/GenBank/DDBJ whole genome shotgun (WGS) entry which is preliminary data.</text>
</comment>
<dbReference type="STRING" id="229920.ADM99_04715"/>
<reference evidence="7 8" key="1">
    <citation type="submission" date="2015-07" db="EMBL/GenBank/DDBJ databases">
        <title>Genome sequence of Leptolinea tardivitalis DSM 16556.</title>
        <authorList>
            <person name="Hemp J."/>
            <person name="Ward L.M."/>
            <person name="Pace L.A."/>
            <person name="Fischer W.W."/>
        </authorList>
    </citation>
    <scope>NUCLEOTIDE SEQUENCE [LARGE SCALE GENOMIC DNA]</scope>
    <source>
        <strain evidence="7 8">YMTK-2</strain>
    </source>
</reference>
<name>A0A0P6WXR6_9CHLR</name>
<feature type="region of interest" description="Disordered" evidence="4">
    <location>
        <begin position="203"/>
        <end position="226"/>
    </location>
</feature>
<dbReference type="InterPro" id="IPR013783">
    <property type="entry name" value="Ig-like_fold"/>
</dbReference>
<evidence type="ECO:0000256" key="5">
    <source>
        <dbReference type="SAM" id="Phobius"/>
    </source>
</evidence>
<feature type="domain" description="LysM" evidence="6">
    <location>
        <begin position="45"/>
        <end position="89"/>
    </location>
</feature>
<dbReference type="GO" id="GO:0005576">
    <property type="term" value="C:extracellular region"/>
    <property type="evidence" value="ECO:0007669"/>
    <property type="project" value="UniProtKB-SubCell"/>
</dbReference>
<dbReference type="AlphaFoldDB" id="A0A0P6WXR6"/>
<organism evidence="7 8">
    <name type="scientific">Leptolinea tardivitalis</name>
    <dbReference type="NCBI Taxonomy" id="229920"/>
    <lineage>
        <taxon>Bacteria</taxon>
        <taxon>Bacillati</taxon>
        <taxon>Chloroflexota</taxon>
        <taxon>Anaerolineae</taxon>
        <taxon>Anaerolineales</taxon>
        <taxon>Anaerolineaceae</taxon>
        <taxon>Leptolinea</taxon>
    </lineage>
</organism>
<keyword evidence="5" id="KW-1133">Transmembrane helix</keyword>
<dbReference type="InterPro" id="IPR036779">
    <property type="entry name" value="LysM_dom_sf"/>
</dbReference>
<dbReference type="SMART" id="SM00257">
    <property type="entry name" value="LysM"/>
    <property type="match status" value="1"/>
</dbReference>
<evidence type="ECO:0000256" key="1">
    <source>
        <dbReference type="ARBA" id="ARBA00004613"/>
    </source>
</evidence>
<keyword evidence="5" id="KW-0812">Transmembrane</keyword>
<dbReference type="Pfam" id="PF01476">
    <property type="entry name" value="LysM"/>
    <property type="match status" value="1"/>
</dbReference>
<dbReference type="EMBL" id="LGCK01000006">
    <property type="protein sequence ID" value="KPL73486.1"/>
    <property type="molecule type" value="Genomic_DNA"/>
</dbReference>
<dbReference type="CDD" id="cd00118">
    <property type="entry name" value="LysM"/>
    <property type="match status" value="1"/>
</dbReference>
<feature type="transmembrane region" description="Helical" evidence="5">
    <location>
        <begin position="230"/>
        <end position="249"/>
    </location>
</feature>
<sequence>MKKLFISGLIISALSLFFRIFPVQAENLPPQVVYATPTPNADGRIIYVVKPGDNCISISWKNNIQIEELKRLNNLKDDCTLQENQQLLIGIAEKTTAQPTATPAGQVATPTLPPGTGDICVLLFNDTNGNATPDGDEKPLAGGAISVTDRDGKVSLTNQTNATEAVCFKDLLEGDYNISVAVPEGFNATTLLNQPLKLNGGDSSTLDFGAQPSSKQIQPATSESNPKSPILGIIGAVLILGGAGLGFYVSRLNRAR</sequence>
<dbReference type="Gene3D" id="3.10.350.10">
    <property type="entry name" value="LysM domain"/>
    <property type="match status" value="1"/>
</dbReference>
<dbReference type="InterPro" id="IPR033764">
    <property type="entry name" value="Sdr_B"/>
</dbReference>
<keyword evidence="5" id="KW-0472">Membrane</keyword>
<evidence type="ECO:0000256" key="4">
    <source>
        <dbReference type="SAM" id="MobiDB-lite"/>
    </source>
</evidence>
<dbReference type="SUPFAM" id="SSF117074">
    <property type="entry name" value="Hypothetical protein PA1324"/>
    <property type="match status" value="1"/>
</dbReference>
<comment type="subcellular location">
    <subcellularLocation>
        <location evidence="1">Secreted</location>
    </subcellularLocation>
</comment>